<feature type="region of interest" description="Disordered" evidence="1">
    <location>
        <begin position="57"/>
        <end position="77"/>
    </location>
</feature>
<comment type="caution">
    <text evidence="2">The sequence shown here is derived from an EMBL/GenBank/DDBJ whole genome shotgun (WGS) entry which is preliminary data.</text>
</comment>
<accession>A0AAW4XZS3</accession>
<protein>
    <submittedName>
        <fullName evidence="2">Uncharacterized protein</fullName>
    </submittedName>
</protein>
<dbReference type="EMBL" id="JAJNCT010000020">
    <property type="protein sequence ID" value="MCD2166620.1"/>
    <property type="molecule type" value="Genomic_DNA"/>
</dbReference>
<keyword evidence="3" id="KW-1185">Reference proteome</keyword>
<organism evidence="2 3">
    <name type="scientific">Comamonas koreensis</name>
    <dbReference type="NCBI Taxonomy" id="160825"/>
    <lineage>
        <taxon>Bacteria</taxon>
        <taxon>Pseudomonadati</taxon>
        <taxon>Pseudomonadota</taxon>
        <taxon>Betaproteobacteria</taxon>
        <taxon>Burkholderiales</taxon>
        <taxon>Comamonadaceae</taxon>
        <taxon>Comamonas</taxon>
    </lineage>
</organism>
<evidence type="ECO:0000256" key="1">
    <source>
        <dbReference type="SAM" id="MobiDB-lite"/>
    </source>
</evidence>
<reference evidence="2 3" key="1">
    <citation type="submission" date="2021-11" db="EMBL/GenBank/DDBJ databases">
        <title>Genome sequence.</title>
        <authorList>
            <person name="Sun Q."/>
        </authorList>
    </citation>
    <scope>NUCLEOTIDE SEQUENCE [LARGE SCALE GENOMIC DNA]</scope>
    <source>
        <strain evidence="2 3">KCTC 12005</strain>
    </source>
</reference>
<sequence>MSYTLRQVQTLLTKPELELFQASRANAIKELTERQLSSKITRTRTLRAKYRDLYQRQTVKTQKGPAAARRPAGNDNNRTEVKADVMQEVLGRFEERLAKVQADATKAAAKTAAVKSSKPAPAKSAAKKPAAAAKTTAAAAPRKKAAKSITKASPAKAVKAAAVKKASGARKAASKAAVKKTASSSAAPAKASKTAANTPKVAGNATAAAQGAVPTTQPAAASRGNPIKAKPVNKKIQASSQSRTRAAQAKRDSR</sequence>
<proteinExistence type="predicted"/>
<dbReference type="RefSeq" id="WP_230777244.1">
    <property type="nucleotide sequence ID" value="NZ_JAJNCT010000020.1"/>
</dbReference>
<dbReference type="Proteomes" id="UP001199260">
    <property type="component" value="Unassembled WGS sequence"/>
</dbReference>
<evidence type="ECO:0000313" key="2">
    <source>
        <dbReference type="EMBL" id="MCD2166620.1"/>
    </source>
</evidence>
<feature type="compositionally biased region" description="Low complexity" evidence="1">
    <location>
        <begin position="110"/>
        <end position="140"/>
    </location>
</feature>
<feature type="region of interest" description="Disordered" evidence="1">
    <location>
        <begin position="110"/>
        <end position="254"/>
    </location>
</feature>
<evidence type="ECO:0000313" key="3">
    <source>
        <dbReference type="Proteomes" id="UP001199260"/>
    </source>
</evidence>
<feature type="compositionally biased region" description="Low complexity" evidence="1">
    <location>
        <begin position="147"/>
        <end position="221"/>
    </location>
</feature>
<gene>
    <name evidence="2" type="ORF">LPW39_15965</name>
</gene>
<feature type="compositionally biased region" description="Low complexity" evidence="1">
    <location>
        <begin position="237"/>
        <end position="247"/>
    </location>
</feature>
<name>A0AAW4XZS3_9BURK</name>
<dbReference type="AlphaFoldDB" id="A0AAW4XZS3"/>